<accession>A0ABU3BQQ3</accession>
<dbReference type="EMBL" id="JAVRHT010000014">
    <property type="protein sequence ID" value="MDT0631620.1"/>
    <property type="molecule type" value="Genomic_DNA"/>
</dbReference>
<comment type="caution">
    <text evidence="2">The sequence shown here is derived from an EMBL/GenBank/DDBJ whole genome shotgun (WGS) entry which is preliminary data.</text>
</comment>
<proteinExistence type="predicted"/>
<dbReference type="RefSeq" id="WP_311662961.1">
    <property type="nucleotide sequence ID" value="NZ_JAVRHT010000014.1"/>
</dbReference>
<sequence length="402" mass="41152">MRLPPRPLLLLAALAALPACQDAAGVGVGLIDDADVDPATRTVEAASVEAADDRRPAIGFADSTAALAQTRVLAGDVADPVFGDARAVGYLDVVRPAIPEGMAAADVRSVRLELQRTYVYGDTTAALALALRQVDAGAGSWSPSLDYAADTLFAVGPVLTSTTVSAADETVAFDLPASWVEANAELLLAANFNEAFEGFALEPTRAGGAGAVFGFQAQTPQTRLRVITTNDTLSYRAGEVFSSLQRGEPRPAPDAFVAAQVGSGRSVRLLFPLDAIGPAALARAVLRAPLETTVAEEGSFVRPVAQNATLFGVDTATGTRTPIVIVTVEGGAVSAAQSDRLTQAVQAALLGAAAFDAFELVPGALPGRVQGTLFVPASLDVLPVLRPGGAEAPRLSLTVVGS</sequence>
<organism evidence="2 3">
    <name type="scientific">Rubrivirga litoralis</name>
    <dbReference type="NCBI Taxonomy" id="3075598"/>
    <lineage>
        <taxon>Bacteria</taxon>
        <taxon>Pseudomonadati</taxon>
        <taxon>Rhodothermota</taxon>
        <taxon>Rhodothermia</taxon>
        <taxon>Rhodothermales</taxon>
        <taxon>Rubricoccaceae</taxon>
        <taxon>Rubrivirga</taxon>
    </lineage>
</organism>
<evidence type="ECO:0000256" key="1">
    <source>
        <dbReference type="SAM" id="SignalP"/>
    </source>
</evidence>
<evidence type="ECO:0000313" key="3">
    <source>
        <dbReference type="Proteomes" id="UP001267426"/>
    </source>
</evidence>
<name>A0ABU3BQQ3_9BACT</name>
<dbReference type="Proteomes" id="UP001267426">
    <property type="component" value="Unassembled WGS sequence"/>
</dbReference>
<reference evidence="2 3" key="1">
    <citation type="submission" date="2023-09" db="EMBL/GenBank/DDBJ databases">
        <authorList>
            <person name="Rey-Velasco X."/>
        </authorList>
    </citation>
    <scope>NUCLEOTIDE SEQUENCE [LARGE SCALE GENOMIC DNA]</scope>
    <source>
        <strain evidence="2 3">F394</strain>
    </source>
</reference>
<keyword evidence="3" id="KW-1185">Reference proteome</keyword>
<evidence type="ECO:0000313" key="2">
    <source>
        <dbReference type="EMBL" id="MDT0631620.1"/>
    </source>
</evidence>
<feature type="chain" id="PRO_5047297757" evidence="1">
    <location>
        <begin position="24"/>
        <end position="402"/>
    </location>
</feature>
<gene>
    <name evidence="2" type="ORF">RM540_07640</name>
</gene>
<protein>
    <submittedName>
        <fullName evidence="2">Uncharacterized protein</fullName>
    </submittedName>
</protein>
<feature type="signal peptide" evidence="1">
    <location>
        <begin position="1"/>
        <end position="23"/>
    </location>
</feature>
<keyword evidence="1" id="KW-0732">Signal</keyword>